<dbReference type="InterPro" id="IPR011761">
    <property type="entry name" value="ATP-grasp"/>
</dbReference>
<dbReference type="Pfam" id="PF02951">
    <property type="entry name" value="GSH-S_N"/>
    <property type="match status" value="1"/>
</dbReference>
<keyword evidence="5" id="KW-0479">Metal-binding</keyword>
<dbReference type="Pfam" id="PF02955">
    <property type="entry name" value="GSH-S_ATP"/>
    <property type="match status" value="1"/>
</dbReference>
<dbReference type="InterPro" id="IPR006284">
    <property type="entry name" value="Glut_synth_pro"/>
</dbReference>
<name>A0A5S9F1Y7_UABAM</name>
<comment type="cofactor">
    <cofactor evidence="1">
        <name>Mn(2+)</name>
        <dbReference type="ChEBI" id="CHEBI:29035"/>
    </cofactor>
</comment>
<dbReference type="UniPathway" id="UPA00142">
    <property type="reaction ID" value="UER00210"/>
</dbReference>
<dbReference type="Gene3D" id="3.30.470.20">
    <property type="entry name" value="ATP-grasp fold, B domain"/>
    <property type="match status" value="1"/>
</dbReference>
<evidence type="ECO:0000313" key="13">
    <source>
        <dbReference type="Proteomes" id="UP000326354"/>
    </source>
</evidence>
<reference evidence="12 13" key="1">
    <citation type="submission" date="2019-08" db="EMBL/GenBank/DDBJ databases">
        <title>Complete genome sequence of Candidatus Uab amorphum.</title>
        <authorList>
            <person name="Shiratori T."/>
            <person name="Suzuki S."/>
            <person name="Kakizawa Y."/>
            <person name="Ishida K."/>
        </authorList>
    </citation>
    <scope>NUCLEOTIDE SEQUENCE [LARGE SCALE GENOMIC DNA]</scope>
    <source>
        <strain evidence="12 13">SRT547</strain>
    </source>
</reference>
<keyword evidence="13" id="KW-1185">Reference proteome</keyword>
<evidence type="ECO:0000256" key="5">
    <source>
        <dbReference type="ARBA" id="ARBA00022723"/>
    </source>
</evidence>
<dbReference type="EMBL" id="AP019860">
    <property type="protein sequence ID" value="BBM83107.1"/>
    <property type="molecule type" value="Genomic_DNA"/>
</dbReference>
<dbReference type="PROSITE" id="PS50975">
    <property type="entry name" value="ATP_GRASP"/>
    <property type="match status" value="1"/>
</dbReference>
<dbReference type="Proteomes" id="UP000326354">
    <property type="component" value="Chromosome"/>
</dbReference>
<accession>A0A5S9F1Y7</accession>
<evidence type="ECO:0000256" key="7">
    <source>
        <dbReference type="ARBA" id="ARBA00022840"/>
    </source>
</evidence>
<dbReference type="AlphaFoldDB" id="A0A5S9F1Y7"/>
<keyword evidence="7 10" id="KW-0067">ATP-binding</keyword>
<evidence type="ECO:0000256" key="1">
    <source>
        <dbReference type="ARBA" id="ARBA00001936"/>
    </source>
</evidence>
<evidence type="ECO:0000256" key="3">
    <source>
        <dbReference type="ARBA" id="ARBA00022598"/>
    </source>
</evidence>
<sequence>MQHLFITDPFQILVPGHDSTLALMKSALRHHHRVFQCEMSDIYWDGNHVIAQGTSIENEKGILVEKKQQEFNLNSSNLPVVWMRKDPPVDSAYTRTCQLLRLATCPVLNNPNTLITCDEKLFALEFPQLTPKTYIAQHKKQITKLVQQQNKLIAKPIGAKGGEGIFLLSAADKNLSSLIEMMTQNGKNSIILQEYLPQIKEGDKRIFLLDGEPLGAVLRLPQDHDHRANMAAGGTIAKTGLTEKEQQICAIIKPRLLELGMHIVGIDTIGDKLTEINVTSPTCLEEIAELDGSSPACEIIKWSEKFLQ</sequence>
<keyword evidence="8" id="KW-0460">Magnesium</keyword>
<keyword evidence="3 10" id="KW-0436">Ligase</keyword>
<dbReference type="Gene3D" id="3.40.50.20">
    <property type="match status" value="1"/>
</dbReference>
<comment type="catalytic activity">
    <reaction evidence="10">
        <text>gamma-L-glutamyl-L-cysteine + glycine + ATP = glutathione + ADP + phosphate + H(+)</text>
        <dbReference type="Rhea" id="RHEA:13557"/>
        <dbReference type="ChEBI" id="CHEBI:15378"/>
        <dbReference type="ChEBI" id="CHEBI:30616"/>
        <dbReference type="ChEBI" id="CHEBI:43474"/>
        <dbReference type="ChEBI" id="CHEBI:57305"/>
        <dbReference type="ChEBI" id="CHEBI:57925"/>
        <dbReference type="ChEBI" id="CHEBI:58173"/>
        <dbReference type="ChEBI" id="CHEBI:456216"/>
        <dbReference type="EC" id="6.3.2.3"/>
    </reaction>
</comment>
<dbReference type="InterPro" id="IPR004215">
    <property type="entry name" value="GSHS_N"/>
</dbReference>
<comment type="pathway">
    <text evidence="10">Sulfur metabolism; glutathione biosynthesis; glutathione from L-cysteine and L-glutamate: step 2/2.</text>
</comment>
<dbReference type="GO" id="GO:0046872">
    <property type="term" value="F:metal ion binding"/>
    <property type="evidence" value="ECO:0007669"/>
    <property type="project" value="UniProtKB-KW"/>
</dbReference>
<dbReference type="PANTHER" id="PTHR21621">
    <property type="entry name" value="RIBOSOMAL PROTEIN S6 MODIFICATION PROTEIN"/>
    <property type="match status" value="1"/>
</dbReference>
<dbReference type="InterPro" id="IPR016185">
    <property type="entry name" value="PreATP-grasp_dom_sf"/>
</dbReference>
<dbReference type="EC" id="6.3.2.3" evidence="10"/>
<dbReference type="SUPFAM" id="SSF56059">
    <property type="entry name" value="Glutathione synthetase ATP-binding domain-like"/>
    <property type="match status" value="1"/>
</dbReference>
<evidence type="ECO:0000256" key="4">
    <source>
        <dbReference type="ARBA" id="ARBA00022684"/>
    </source>
</evidence>
<evidence type="ECO:0000256" key="6">
    <source>
        <dbReference type="ARBA" id="ARBA00022741"/>
    </source>
</evidence>
<dbReference type="GO" id="GO:0004363">
    <property type="term" value="F:glutathione synthase activity"/>
    <property type="evidence" value="ECO:0007669"/>
    <property type="project" value="UniProtKB-UniRule"/>
</dbReference>
<dbReference type="RefSeq" id="WP_151967323.1">
    <property type="nucleotide sequence ID" value="NZ_AP019860.1"/>
</dbReference>
<comment type="cofactor">
    <cofactor evidence="2">
        <name>Mg(2+)</name>
        <dbReference type="ChEBI" id="CHEBI:18420"/>
    </cofactor>
</comment>
<evidence type="ECO:0000256" key="9">
    <source>
        <dbReference type="ARBA" id="ARBA00023211"/>
    </source>
</evidence>
<dbReference type="PANTHER" id="PTHR21621:SF4">
    <property type="entry name" value="GLUTATHIONE SYNTHETASE"/>
    <property type="match status" value="1"/>
</dbReference>
<keyword evidence="9" id="KW-0464">Manganese</keyword>
<dbReference type="InterPro" id="IPR013815">
    <property type="entry name" value="ATP_grasp_subdomain_1"/>
</dbReference>
<dbReference type="SUPFAM" id="SSF52440">
    <property type="entry name" value="PreATP-grasp domain"/>
    <property type="match status" value="1"/>
</dbReference>
<evidence type="ECO:0000256" key="10">
    <source>
        <dbReference type="HAMAP-Rule" id="MF_00162"/>
    </source>
</evidence>
<evidence type="ECO:0000313" key="12">
    <source>
        <dbReference type="EMBL" id="BBM83107.1"/>
    </source>
</evidence>
<evidence type="ECO:0000259" key="11">
    <source>
        <dbReference type="PROSITE" id="PS50975"/>
    </source>
</evidence>
<dbReference type="KEGG" id="uam:UABAM_01458"/>
<comment type="similarity">
    <text evidence="10">Belongs to the prokaryotic GSH synthase family.</text>
</comment>
<evidence type="ECO:0000256" key="2">
    <source>
        <dbReference type="ARBA" id="ARBA00001946"/>
    </source>
</evidence>
<dbReference type="HAMAP" id="MF_00162">
    <property type="entry name" value="GSH_S"/>
    <property type="match status" value="1"/>
</dbReference>
<dbReference type="InterPro" id="IPR004218">
    <property type="entry name" value="GSHS_ATP-bd"/>
</dbReference>
<evidence type="ECO:0000256" key="8">
    <source>
        <dbReference type="ARBA" id="ARBA00022842"/>
    </source>
</evidence>
<gene>
    <name evidence="10" type="primary">gshB</name>
    <name evidence="12" type="ORF">UABAM_01458</name>
</gene>
<dbReference type="OrthoDB" id="9785415at2"/>
<proteinExistence type="inferred from homology"/>
<dbReference type="Gene3D" id="3.30.1490.20">
    <property type="entry name" value="ATP-grasp fold, A domain"/>
    <property type="match status" value="1"/>
</dbReference>
<organism evidence="12 13">
    <name type="scientific">Uabimicrobium amorphum</name>
    <dbReference type="NCBI Taxonomy" id="2596890"/>
    <lineage>
        <taxon>Bacteria</taxon>
        <taxon>Pseudomonadati</taxon>
        <taxon>Planctomycetota</taxon>
        <taxon>Candidatus Uabimicrobiia</taxon>
        <taxon>Candidatus Uabimicrobiales</taxon>
        <taxon>Candidatus Uabimicrobiaceae</taxon>
        <taxon>Candidatus Uabimicrobium</taxon>
    </lineage>
</organism>
<dbReference type="NCBIfam" id="NF003573">
    <property type="entry name" value="PRK05246.1"/>
    <property type="match status" value="1"/>
</dbReference>
<protein>
    <recommendedName>
        <fullName evidence="10">Glutathione synthetase</fullName>
        <ecNumber evidence="10">6.3.2.3</ecNumber>
    </recommendedName>
    <alternativeName>
        <fullName evidence="10">GSH synthetase</fullName>
        <shortName evidence="10">GSH-S</shortName>
        <shortName evidence="10">GSHase</shortName>
    </alternativeName>
    <alternativeName>
        <fullName evidence="10">Glutathione synthase</fullName>
    </alternativeName>
</protein>
<keyword evidence="4 10" id="KW-0317">Glutathione biosynthesis</keyword>
<keyword evidence="6 10" id="KW-0547">Nucleotide-binding</keyword>
<dbReference type="GO" id="GO:0005524">
    <property type="term" value="F:ATP binding"/>
    <property type="evidence" value="ECO:0007669"/>
    <property type="project" value="UniProtKB-UniRule"/>
</dbReference>
<dbReference type="GO" id="GO:0005737">
    <property type="term" value="C:cytoplasm"/>
    <property type="evidence" value="ECO:0007669"/>
    <property type="project" value="TreeGrafter"/>
</dbReference>
<feature type="domain" description="ATP-grasp" evidence="11">
    <location>
        <begin position="120"/>
        <end position="304"/>
    </location>
</feature>